<dbReference type="Gene3D" id="3.40.50.300">
    <property type="entry name" value="P-loop containing nucleotide triphosphate hydrolases"/>
    <property type="match status" value="1"/>
</dbReference>
<dbReference type="Proteomes" id="UP001169063">
    <property type="component" value="Unassembled WGS sequence"/>
</dbReference>
<dbReference type="EMBL" id="JAUKTR010000006">
    <property type="protein sequence ID" value="MDO1560486.1"/>
    <property type="molecule type" value="Genomic_DNA"/>
</dbReference>
<protein>
    <recommendedName>
        <fullName evidence="5">Elongation factor Tu</fullName>
    </recommendedName>
</protein>
<comment type="caution">
    <text evidence="2">The sequence shown here is derived from an EMBL/GenBank/DDBJ whole genome shotgun (WGS) entry which is preliminary data.</text>
</comment>
<keyword evidence="4" id="KW-1185">Reference proteome</keyword>
<feature type="compositionally biased region" description="Basic and acidic residues" evidence="1">
    <location>
        <begin position="1"/>
        <end position="10"/>
    </location>
</feature>
<dbReference type="SUPFAM" id="SSF52540">
    <property type="entry name" value="P-loop containing nucleoside triphosphate hydrolases"/>
    <property type="match status" value="1"/>
</dbReference>
<sequence>MAKEKFERNKPHCNIGTIGHVDHGKT</sequence>
<feature type="non-terminal residue" evidence="2">
    <location>
        <position position="26"/>
    </location>
</feature>
<evidence type="ECO:0000313" key="4">
    <source>
        <dbReference type="Proteomes" id="UP001169063"/>
    </source>
</evidence>
<evidence type="ECO:0008006" key="5">
    <source>
        <dbReference type="Google" id="ProtNLM"/>
    </source>
</evidence>
<proteinExistence type="predicted"/>
<evidence type="ECO:0000313" key="2">
    <source>
        <dbReference type="EMBL" id="MDO1560007.1"/>
    </source>
</evidence>
<dbReference type="InterPro" id="IPR027417">
    <property type="entry name" value="P-loop_NTPase"/>
</dbReference>
<dbReference type="EMBL" id="JAUKTR010000004">
    <property type="protein sequence ID" value="MDO1560007.1"/>
    <property type="molecule type" value="Genomic_DNA"/>
</dbReference>
<feature type="region of interest" description="Disordered" evidence="1">
    <location>
        <begin position="1"/>
        <end position="26"/>
    </location>
</feature>
<organism evidence="2 4">
    <name type="scientific">Peiella sedimenti</name>
    <dbReference type="NCBI Taxonomy" id="3061083"/>
    <lineage>
        <taxon>Bacteria</taxon>
        <taxon>Pseudomonadati</taxon>
        <taxon>Pseudomonadota</taxon>
        <taxon>Alphaproteobacteria</taxon>
        <taxon>Caulobacterales</taxon>
        <taxon>Caulobacteraceae</taxon>
        <taxon>Peiella</taxon>
    </lineage>
</organism>
<evidence type="ECO:0000313" key="3">
    <source>
        <dbReference type="EMBL" id="MDO1560486.1"/>
    </source>
</evidence>
<evidence type="ECO:0000256" key="1">
    <source>
        <dbReference type="SAM" id="MobiDB-lite"/>
    </source>
</evidence>
<gene>
    <name evidence="2" type="ORF">Q0812_11275</name>
    <name evidence="3" type="ORF">Q0812_13725</name>
</gene>
<name>A0ABT8SN52_9CAUL</name>
<dbReference type="RefSeq" id="WP_245158267.1">
    <property type="nucleotide sequence ID" value="NZ_JAUKTR010000004.1"/>
</dbReference>
<reference evidence="2" key="1">
    <citation type="submission" date="2023-07" db="EMBL/GenBank/DDBJ databases">
        <title>Brevundimonas soil sp. nov., isolated from the soil of chemical plant.</title>
        <authorList>
            <person name="Wu N."/>
        </authorList>
    </citation>
    <scope>NUCLEOTIDE SEQUENCE</scope>
    <source>
        <strain evidence="2">XZ-24</strain>
    </source>
</reference>
<accession>A0ABT8SN52</accession>